<dbReference type="EMBL" id="JACSDY010000002">
    <property type="protein sequence ID" value="KAF7434883.1"/>
    <property type="molecule type" value="Genomic_DNA"/>
</dbReference>
<organism evidence="1 2">
    <name type="scientific">Vespula pensylvanica</name>
    <name type="common">Western yellow jacket</name>
    <name type="synonym">Wasp</name>
    <dbReference type="NCBI Taxonomy" id="30213"/>
    <lineage>
        <taxon>Eukaryota</taxon>
        <taxon>Metazoa</taxon>
        <taxon>Ecdysozoa</taxon>
        <taxon>Arthropoda</taxon>
        <taxon>Hexapoda</taxon>
        <taxon>Insecta</taxon>
        <taxon>Pterygota</taxon>
        <taxon>Neoptera</taxon>
        <taxon>Endopterygota</taxon>
        <taxon>Hymenoptera</taxon>
        <taxon>Apocrita</taxon>
        <taxon>Aculeata</taxon>
        <taxon>Vespoidea</taxon>
        <taxon>Vespidae</taxon>
        <taxon>Vespinae</taxon>
        <taxon>Vespula</taxon>
    </lineage>
</organism>
<name>A0A834PBF0_VESPE</name>
<evidence type="ECO:0000313" key="1">
    <source>
        <dbReference type="EMBL" id="KAF7434883.1"/>
    </source>
</evidence>
<proteinExistence type="predicted"/>
<sequence length="91" mass="11218">MREYGYPRPVNIRARIILQRLYLSRISWDQSMPFRKLIAFWKTYRNHLRLKRIVHTKMVLTNYIFLQFFGFCDTSERNYECVSLLRIALIK</sequence>
<comment type="caution">
    <text evidence="1">The sequence shown here is derived from an EMBL/GenBank/DDBJ whole genome shotgun (WGS) entry which is preliminary data.</text>
</comment>
<gene>
    <name evidence="1" type="ORF">H0235_003074</name>
</gene>
<dbReference type="Pfam" id="PF05380">
    <property type="entry name" value="Peptidase_A17"/>
    <property type="match status" value="1"/>
</dbReference>
<reference evidence="1" key="1">
    <citation type="journal article" date="2020" name="G3 (Bethesda)">
        <title>High-Quality Assemblies for Three Invasive Social Wasps from the &lt;i&gt;Vespula&lt;/i&gt; Genus.</title>
        <authorList>
            <person name="Harrop T.W.R."/>
            <person name="Guhlin J."/>
            <person name="McLaughlin G.M."/>
            <person name="Permina E."/>
            <person name="Stockwell P."/>
            <person name="Gilligan J."/>
            <person name="Le Lec M.F."/>
            <person name="Gruber M.A.M."/>
            <person name="Quinn O."/>
            <person name="Lovegrove M."/>
            <person name="Duncan E.J."/>
            <person name="Remnant E.J."/>
            <person name="Van Eeckhoven J."/>
            <person name="Graham B."/>
            <person name="Knapp R.A."/>
            <person name="Langford K.W."/>
            <person name="Kronenberg Z."/>
            <person name="Press M.O."/>
            <person name="Eacker S.M."/>
            <person name="Wilson-Rankin E.E."/>
            <person name="Purcell J."/>
            <person name="Lester P.J."/>
            <person name="Dearden P.K."/>
        </authorList>
    </citation>
    <scope>NUCLEOTIDE SEQUENCE</scope>
    <source>
        <strain evidence="1">Volc-1</strain>
    </source>
</reference>
<keyword evidence="2" id="KW-1185">Reference proteome</keyword>
<protein>
    <submittedName>
        <fullName evidence="1">Uncharacterized protein</fullName>
    </submittedName>
</protein>
<dbReference type="AlphaFoldDB" id="A0A834PBF0"/>
<accession>A0A834PBF0</accession>
<dbReference type="InterPro" id="IPR008042">
    <property type="entry name" value="Retrotrans_Pao"/>
</dbReference>
<evidence type="ECO:0000313" key="2">
    <source>
        <dbReference type="Proteomes" id="UP000600918"/>
    </source>
</evidence>
<dbReference type="Proteomes" id="UP000600918">
    <property type="component" value="Unassembled WGS sequence"/>
</dbReference>